<dbReference type="PATRIC" id="fig|1423727.3.peg.624"/>
<evidence type="ECO:0000313" key="2">
    <source>
        <dbReference type="Proteomes" id="UP000051672"/>
    </source>
</evidence>
<accession>A0A0R2B051</accession>
<evidence type="ECO:0000313" key="1">
    <source>
        <dbReference type="EMBL" id="KRM72909.1"/>
    </source>
</evidence>
<keyword evidence="2" id="KW-1185">Reference proteome</keyword>
<dbReference type="STRING" id="1423727.FC34_GL000621"/>
<dbReference type="Proteomes" id="UP000051672">
    <property type="component" value="Unassembled WGS sequence"/>
</dbReference>
<keyword evidence="1" id="KW-0238">DNA-binding</keyword>
<dbReference type="OrthoDB" id="9797023at2"/>
<dbReference type="InterPro" id="IPR012347">
    <property type="entry name" value="Ferritin-like"/>
</dbReference>
<dbReference type="AlphaFoldDB" id="A0A0R2B051"/>
<proteinExistence type="predicted"/>
<sequence length="180" mass="20378">MRTADELYAIEQAQVEVDHHTPTAGAMIGHILSNLLLQQLKLNQARLTLSGNAQLFANQALSSMYHETQDQFDELNQLMLDEGEAIPTTTTEFLAYTFLHEDGALKYADAETVLFDLAKAIDDQLMFVTRGIALADKENKFALAVFLRQLEGWLKHQRQQIQLFLGHDVREGLDDEDEDD</sequence>
<gene>
    <name evidence="1" type="ORF">FC34_GL000621</name>
</gene>
<protein>
    <submittedName>
        <fullName evidence="1">Dna-binding ferritin-like protein (Oxidative damage protectant)</fullName>
    </submittedName>
</protein>
<comment type="caution">
    <text evidence="1">The sequence shown here is derived from an EMBL/GenBank/DDBJ whole genome shotgun (WGS) entry which is preliminary data.</text>
</comment>
<dbReference type="GO" id="GO:0003677">
    <property type="term" value="F:DNA binding"/>
    <property type="evidence" value="ECO:0007669"/>
    <property type="project" value="UniProtKB-KW"/>
</dbReference>
<name>A0A0R2B051_9LACO</name>
<organism evidence="1 2">
    <name type="scientific">Lacticaseibacillus brantae DSM 23927</name>
    <dbReference type="NCBI Taxonomy" id="1423727"/>
    <lineage>
        <taxon>Bacteria</taxon>
        <taxon>Bacillati</taxon>
        <taxon>Bacillota</taxon>
        <taxon>Bacilli</taxon>
        <taxon>Lactobacillales</taxon>
        <taxon>Lactobacillaceae</taxon>
        <taxon>Lacticaseibacillus</taxon>
    </lineage>
</organism>
<reference evidence="1 2" key="1">
    <citation type="journal article" date="2015" name="Genome Announc.">
        <title>Expanding the biotechnology potential of lactobacilli through comparative genomics of 213 strains and associated genera.</title>
        <authorList>
            <person name="Sun Z."/>
            <person name="Harris H.M."/>
            <person name="McCann A."/>
            <person name="Guo C."/>
            <person name="Argimon S."/>
            <person name="Zhang W."/>
            <person name="Yang X."/>
            <person name="Jeffery I.B."/>
            <person name="Cooney J.C."/>
            <person name="Kagawa T.F."/>
            <person name="Liu W."/>
            <person name="Song Y."/>
            <person name="Salvetti E."/>
            <person name="Wrobel A."/>
            <person name="Rasinkangas P."/>
            <person name="Parkhill J."/>
            <person name="Rea M.C."/>
            <person name="O'Sullivan O."/>
            <person name="Ritari J."/>
            <person name="Douillard F.P."/>
            <person name="Paul Ross R."/>
            <person name="Yang R."/>
            <person name="Briner A.E."/>
            <person name="Felis G.E."/>
            <person name="de Vos W.M."/>
            <person name="Barrangou R."/>
            <person name="Klaenhammer T.R."/>
            <person name="Caufield P.W."/>
            <person name="Cui Y."/>
            <person name="Zhang H."/>
            <person name="O'Toole P.W."/>
        </authorList>
    </citation>
    <scope>NUCLEOTIDE SEQUENCE [LARGE SCALE GENOMIC DNA]</scope>
    <source>
        <strain evidence="1 2">DSM 23927</strain>
    </source>
</reference>
<dbReference type="Gene3D" id="1.20.1260.10">
    <property type="match status" value="1"/>
</dbReference>
<dbReference type="SUPFAM" id="SSF47240">
    <property type="entry name" value="Ferritin-like"/>
    <property type="match status" value="1"/>
</dbReference>
<dbReference type="RefSeq" id="WP_057893917.1">
    <property type="nucleotide sequence ID" value="NZ_AYZQ01000001.1"/>
</dbReference>
<dbReference type="EMBL" id="AYZQ01000001">
    <property type="protein sequence ID" value="KRM72909.1"/>
    <property type="molecule type" value="Genomic_DNA"/>
</dbReference>
<dbReference type="InterPro" id="IPR009078">
    <property type="entry name" value="Ferritin-like_SF"/>
</dbReference>